<dbReference type="AlphaFoldDB" id="J8ASG2"/>
<organism evidence="1 2">
    <name type="scientific">Bacillus cereus BAG5X1-1</name>
    <dbReference type="NCBI Taxonomy" id="1053189"/>
    <lineage>
        <taxon>Bacteria</taxon>
        <taxon>Bacillati</taxon>
        <taxon>Bacillota</taxon>
        <taxon>Bacilli</taxon>
        <taxon>Bacillales</taxon>
        <taxon>Bacillaceae</taxon>
        <taxon>Bacillus</taxon>
        <taxon>Bacillus cereus group</taxon>
    </lineage>
</organism>
<dbReference type="Proteomes" id="UP000006600">
    <property type="component" value="Unassembled WGS sequence"/>
</dbReference>
<accession>J8ASG2</accession>
<dbReference type="HOGENOM" id="CLU_2551132_0_0_9"/>
<comment type="caution">
    <text evidence="1">The sequence shown here is derived from an EMBL/GenBank/DDBJ whole genome shotgun (WGS) entry which is preliminary data.</text>
</comment>
<sequence>MFKWFKKWVNGHDNLDQAAIEFYIGDDRVVLIGADAMNFVANFNKKYKTLYVENKLTGMNIRFKVFHVGTYKRTTYKARTGEVGLNSKTPTPMR</sequence>
<evidence type="ECO:0000313" key="1">
    <source>
        <dbReference type="EMBL" id="EJQ42390.1"/>
    </source>
</evidence>
<name>J8ASG2_BACCE</name>
<proteinExistence type="predicted"/>
<gene>
    <name evidence="1" type="ORF">IEE_03955</name>
</gene>
<protein>
    <submittedName>
        <fullName evidence="1">Uncharacterized protein</fullName>
    </submittedName>
</protein>
<evidence type="ECO:0000313" key="2">
    <source>
        <dbReference type="Proteomes" id="UP000006600"/>
    </source>
</evidence>
<dbReference type="RefSeq" id="WP_002201321.1">
    <property type="nucleotide sequence ID" value="NZ_JH791996.1"/>
</dbReference>
<reference evidence="1 2" key="1">
    <citation type="submission" date="2012-04" db="EMBL/GenBank/DDBJ databases">
        <title>The Genome Sequence of Bacillus cereus BAG5X1-1.</title>
        <authorList>
            <consortium name="The Broad Institute Genome Sequencing Platform"/>
            <consortium name="The Broad Institute Genome Sequencing Center for Infectious Disease"/>
            <person name="Feldgarden M."/>
            <person name="Van der Auwera G.A."/>
            <person name="Mahillon J."/>
            <person name="Duprez V."/>
            <person name="Timmery S."/>
            <person name="Mattelet C."/>
            <person name="Dierick K."/>
            <person name="Sun M."/>
            <person name="Yu Z."/>
            <person name="Zhu L."/>
            <person name="Hu X."/>
            <person name="Shank E.B."/>
            <person name="Swiecicka I."/>
            <person name="Hansen B.M."/>
            <person name="Andrup L."/>
            <person name="Young S.K."/>
            <person name="Zeng Q."/>
            <person name="Gargeya S."/>
            <person name="Fitzgerald M."/>
            <person name="Haas B."/>
            <person name="Abouelleil A."/>
            <person name="Alvarado L."/>
            <person name="Arachchi H.M."/>
            <person name="Berlin A."/>
            <person name="Chapman S.B."/>
            <person name="Goldberg J."/>
            <person name="Griggs A."/>
            <person name="Gujja S."/>
            <person name="Hansen M."/>
            <person name="Howarth C."/>
            <person name="Imamovic A."/>
            <person name="Larimer J."/>
            <person name="McCowen C."/>
            <person name="Montmayeur A."/>
            <person name="Murphy C."/>
            <person name="Neiman D."/>
            <person name="Pearson M."/>
            <person name="Priest M."/>
            <person name="Roberts A."/>
            <person name="Saif S."/>
            <person name="Shea T."/>
            <person name="Sisk P."/>
            <person name="Sykes S."/>
            <person name="Wortman J."/>
            <person name="Nusbaum C."/>
            <person name="Birren B."/>
        </authorList>
    </citation>
    <scope>NUCLEOTIDE SEQUENCE [LARGE SCALE GENOMIC DNA]</scope>
    <source>
        <strain evidence="1 2">BAG5X1-1</strain>
    </source>
</reference>
<dbReference type="EMBL" id="AHDJ01000034">
    <property type="protein sequence ID" value="EJQ42390.1"/>
    <property type="molecule type" value="Genomic_DNA"/>
</dbReference>